<keyword evidence="1" id="KW-0449">Lipoprotein</keyword>
<dbReference type="Proteomes" id="UP001302486">
    <property type="component" value="Chromosome"/>
</dbReference>
<keyword evidence="2" id="KW-1185">Reference proteome</keyword>
<reference evidence="2" key="1">
    <citation type="submission" date="2024-06" db="EMBL/GenBank/DDBJ databases">
        <title>Hwangdonia haimaensis gen. nov., sp. nov., a member of the family Flavobacteriaceae isolated from the haima cold seep.</title>
        <authorList>
            <person name="Li J."/>
        </authorList>
    </citation>
    <scope>NUCLEOTIDE SEQUENCE [LARGE SCALE GENOMIC DNA]</scope>
    <source>
        <strain evidence="2">SCSIO 19198</strain>
    </source>
</reference>
<dbReference type="AlphaFoldDB" id="A0AA97ELH1"/>
<name>A0AA97ELH1_9FLAO</name>
<dbReference type="InterPro" id="IPR041662">
    <property type="entry name" value="SusD-like_2"/>
</dbReference>
<protein>
    <submittedName>
        <fullName evidence="1">SusD/RagB family nutrient-binding outer membrane lipoprotein</fullName>
    </submittedName>
</protein>
<evidence type="ECO:0000313" key="2">
    <source>
        <dbReference type="Proteomes" id="UP001302486"/>
    </source>
</evidence>
<dbReference type="Gene3D" id="1.25.40.390">
    <property type="match status" value="1"/>
</dbReference>
<dbReference type="InterPro" id="IPR011990">
    <property type="entry name" value="TPR-like_helical_dom_sf"/>
</dbReference>
<gene>
    <name evidence="1" type="ORF">RNZ46_14310</name>
</gene>
<dbReference type="KEGG" id="hws:RNZ46_14310"/>
<proteinExistence type="predicted"/>
<organism evidence="1 2">
    <name type="scientific">Hwangdonia lutea</name>
    <dbReference type="NCBI Taxonomy" id="3075823"/>
    <lineage>
        <taxon>Bacteria</taxon>
        <taxon>Pseudomonadati</taxon>
        <taxon>Bacteroidota</taxon>
        <taxon>Flavobacteriia</taxon>
        <taxon>Flavobacteriales</taxon>
        <taxon>Flavobacteriaceae</taxon>
        <taxon>Hwangdonia</taxon>
    </lineage>
</organism>
<dbReference type="Pfam" id="PF12771">
    <property type="entry name" value="SusD-like_2"/>
    <property type="match status" value="1"/>
</dbReference>
<accession>A0AA97ELH1</accession>
<dbReference type="EMBL" id="CP136521">
    <property type="protein sequence ID" value="WOD43161.1"/>
    <property type="molecule type" value="Genomic_DNA"/>
</dbReference>
<sequence length="504" mass="55629">MKKIILLLGLIFTFNACDDGFEELNVNPTKPVQLAPSTKLTAAQLYTAGTSYVATLFYNVGTVMQLVQQINATSYSWEYTESQSHQFFNEQYPSAVKAIVDLVDGLEKSEDPNAAVDLAIANVWKVLVFSRLTDSYGDIPYFEAGKGFIDGIRFPKYDAQSEIYTDMLALLESASNTLSTGGSNSYGSGDIVFGGDTQKWHKFANSLMLRLALRLVKVDPSGAEAWATKAINGGVMTSNADIAYINYQSEAGYGGVFGPTINPIARTFSSRFGNQIKMSETFVEFMKDRNDPRVSVLCSTVDGETDFDLQFGQPNIDRTRGAANSKPNMNIFGGLVGWSPYAANPTSYDAPFFFQTYAEVEFMLAEAAHRWGLAGGNTEDHYNAGVTAAMDYLSLYGNGVGIDATQISDYLTANPFDDSIALQMINEQYWVATFPNGIETWANWKRSGYPSLTPVPHIFSQTDGTIPRRFIYPATERANNPDNLQEAIDRQGDILTSRMWWDAN</sequence>
<dbReference type="RefSeq" id="WP_316982849.1">
    <property type="nucleotide sequence ID" value="NZ_CP136521.1"/>
</dbReference>
<evidence type="ECO:0000313" key="1">
    <source>
        <dbReference type="EMBL" id="WOD43161.1"/>
    </source>
</evidence>
<dbReference type="SUPFAM" id="SSF48452">
    <property type="entry name" value="TPR-like"/>
    <property type="match status" value="1"/>
</dbReference>